<dbReference type="InterPro" id="IPR050438">
    <property type="entry name" value="LMW_PTPase"/>
</dbReference>
<evidence type="ECO:0000256" key="4">
    <source>
        <dbReference type="PIRSR" id="PIRSR617867-1"/>
    </source>
</evidence>
<dbReference type="PRINTS" id="PR00719">
    <property type="entry name" value="LMWPTPASE"/>
</dbReference>
<organism evidence="6 7">
    <name type="scientific">Lottiidibacillus patelloidae</name>
    <dbReference type="NCBI Taxonomy" id="2670334"/>
    <lineage>
        <taxon>Bacteria</taxon>
        <taxon>Bacillati</taxon>
        <taxon>Bacillota</taxon>
        <taxon>Bacilli</taxon>
        <taxon>Bacillales</taxon>
        <taxon>Bacillaceae</taxon>
        <taxon>Lottiidibacillus</taxon>
    </lineage>
</organism>
<dbReference type="CDD" id="cd16344">
    <property type="entry name" value="LMWPAP"/>
    <property type="match status" value="1"/>
</dbReference>
<dbReference type="PANTHER" id="PTHR11717">
    <property type="entry name" value="LOW MOLECULAR WEIGHT PROTEIN TYROSINE PHOSPHATASE"/>
    <property type="match status" value="1"/>
</dbReference>
<evidence type="ECO:0000256" key="2">
    <source>
        <dbReference type="ARBA" id="ARBA00022801"/>
    </source>
</evidence>
<keyword evidence="3" id="KW-0904">Protein phosphatase</keyword>
<gene>
    <name evidence="6" type="ORF">CIB95_11220</name>
</gene>
<keyword evidence="2" id="KW-0378">Hydrolase</keyword>
<evidence type="ECO:0000256" key="1">
    <source>
        <dbReference type="ARBA" id="ARBA00011063"/>
    </source>
</evidence>
<feature type="active site" evidence="4">
    <location>
        <position position="14"/>
    </location>
</feature>
<dbReference type="GO" id="GO:0004725">
    <property type="term" value="F:protein tyrosine phosphatase activity"/>
    <property type="evidence" value="ECO:0007669"/>
    <property type="project" value="InterPro"/>
</dbReference>
<evidence type="ECO:0000313" key="6">
    <source>
        <dbReference type="EMBL" id="OZM56780.1"/>
    </source>
</evidence>
<protein>
    <recommendedName>
        <fullName evidence="5">Phosphotyrosine protein phosphatase I domain-containing protein</fullName>
    </recommendedName>
</protein>
<reference evidence="7" key="1">
    <citation type="submission" date="2017-08" db="EMBL/GenBank/DDBJ databases">
        <authorList>
            <person name="Huang Z."/>
        </authorList>
    </citation>
    <scope>NUCLEOTIDE SEQUENCE [LARGE SCALE GENOMIC DNA]</scope>
    <source>
        <strain evidence="7">SA5d-4</strain>
    </source>
</reference>
<dbReference type="SUPFAM" id="SSF52788">
    <property type="entry name" value="Phosphotyrosine protein phosphatases I"/>
    <property type="match status" value="1"/>
</dbReference>
<evidence type="ECO:0000259" key="5">
    <source>
        <dbReference type="SMART" id="SM00226"/>
    </source>
</evidence>
<dbReference type="PANTHER" id="PTHR11717:SF31">
    <property type="entry name" value="LOW MOLECULAR WEIGHT PROTEIN-TYROSINE-PHOSPHATASE ETP-RELATED"/>
    <property type="match status" value="1"/>
</dbReference>
<evidence type="ECO:0000313" key="7">
    <source>
        <dbReference type="Proteomes" id="UP000217083"/>
    </source>
</evidence>
<dbReference type="SMART" id="SM00226">
    <property type="entry name" value="LMWPc"/>
    <property type="match status" value="1"/>
</dbReference>
<dbReference type="AlphaFoldDB" id="A0A263BST4"/>
<dbReference type="InterPro" id="IPR017867">
    <property type="entry name" value="Tyr_phospatase_low_mol_wt"/>
</dbReference>
<accession>A0A263BST4</accession>
<evidence type="ECO:0000256" key="3">
    <source>
        <dbReference type="ARBA" id="ARBA00022912"/>
    </source>
</evidence>
<dbReference type="InterPro" id="IPR023485">
    <property type="entry name" value="Ptyr_pPase"/>
</dbReference>
<dbReference type="Proteomes" id="UP000217083">
    <property type="component" value="Unassembled WGS sequence"/>
</dbReference>
<dbReference type="Pfam" id="PF01451">
    <property type="entry name" value="LMWPc"/>
    <property type="match status" value="1"/>
</dbReference>
<comment type="similarity">
    <text evidence="1">Belongs to the low molecular weight phosphotyrosine protein phosphatase family.</text>
</comment>
<feature type="active site" description="Proton donor" evidence="4">
    <location>
        <position position="133"/>
    </location>
</feature>
<dbReference type="InterPro" id="IPR036196">
    <property type="entry name" value="Ptyr_pPase_sf"/>
</dbReference>
<dbReference type="Gene3D" id="3.40.50.2300">
    <property type="match status" value="1"/>
</dbReference>
<feature type="domain" description="Phosphotyrosine protein phosphatase I" evidence="5">
    <location>
        <begin position="2"/>
        <end position="159"/>
    </location>
</feature>
<proteinExistence type="inferred from homology"/>
<keyword evidence="7" id="KW-1185">Reference proteome</keyword>
<sequence length="162" mass="18006">MKHVLFVCTGNTCRSPMAEALANNRYNDKFIAKSAGVFASNGMPASVNSIDAMKEKGIDLDHQSSPLTNELVDWADIVLTMTENHKSAILATYPSAAEKLYTLKEYANRETDNEKLDKLNDVQNNLWKNDISDPFGGSLALYKETLLEIEEALEKIHKRLGG</sequence>
<dbReference type="EMBL" id="NPIA01000005">
    <property type="protein sequence ID" value="OZM56780.1"/>
    <property type="molecule type" value="Genomic_DNA"/>
</dbReference>
<dbReference type="RefSeq" id="WP_094925187.1">
    <property type="nucleotide sequence ID" value="NZ_NPIA01000005.1"/>
</dbReference>
<feature type="active site" description="Nucleophile" evidence="4">
    <location>
        <position position="8"/>
    </location>
</feature>
<reference evidence="6 7" key="2">
    <citation type="submission" date="2017-09" db="EMBL/GenBank/DDBJ databases">
        <title>Bacillus patelloidae sp. nov., isolated from the intestinal tract of a marine limpet.</title>
        <authorList>
            <person name="Liu R."/>
            <person name="Dong C."/>
            <person name="Shao Z."/>
        </authorList>
    </citation>
    <scope>NUCLEOTIDE SEQUENCE [LARGE SCALE GENOMIC DNA]</scope>
    <source>
        <strain evidence="6 7">SA5d-4</strain>
    </source>
</reference>
<name>A0A263BST4_9BACI</name>
<comment type="caution">
    <text evidence="6">The sequence shown here is derived from an EMBL/GenBank/DDBJ whole genome shotgun (WGS) entry which is preliminary data.</text>
</comment>